<dbReference type="AlphaFoldDB" id="A0A6J8DIE2"/>
<protein>
    <recommendedName>
        <fullName evidence="2">Integrase zinc-binding domain-containing protein</fullName>
    </recommendedName>
</protein>
<evidence type="ECO:0000256" key="1">
    <source>
        <dbReference type="SAM" id="MobiDB-lite"/>
    </source>
</evidence>
<feature type="compositionally biased region" description="Basic and acidic residues" evidence="1">
    <location>
        <begin position="176"/>
        <end position="200"/>
    </location>
</feature>
<dbReference type="Pfam" id="PF17921">
    <property type="entry name" value="Integrase_H2C2"/>
    <property type="match status" value="1"/>
</dbReference>
<organism evidence="3 4">
    <name type="scientific">Mytilus coruscus</name>
    <name type="common">Sea mussel</name>
    <dbReference type="NCBI Taxonomy" id="42192"/>
    <lineage>
        <taxon>Eukaryota</taxon>
        <taxon>Metazoa</taxon>
        <taxon>Spiralia</taxon>
        <taxon>Lophotrochozoa</taxon>
        <taxon>Mollusca</taxon>
        <taxon>Bivalvia</taxon>
        <taxon>Autobranchia</taxon>
        <taxon>Pteriomorphia</taxon>
        <taxon>Mytilida</taxon>
        <taxon>Mytiloidea</taxon>
        <taxon>Mytilidae</taxon>
        <taxon>Mytilinae</taxon>
        <taxon>Mytilus</taxon>
    </lineage>
</organism>
<dbReference type="EMBL" id="CACVKT020007425">
    <property type="protein sequence ID" value="CAC5407909.1"/>
    <property type="molecule type" value="Genomic_DNA"/>
</dbReference>
<accession>A0A6J8DIE2</accession>
<evidence type="ECO:0000313" key="3">
    <source>
        <dbReference type="EMBL" id="CAC5407909.1"/>
    </source>
</evidence>
<dbReference type="InterPro" id="IPR041588">
    <property type="entry name" value="Integrase_H2C2"/>
</dbReference>
<name>A0A6J8DIE2_MYTCO</name>
<dbReference type="Proteomes" id="UP000507470">
    <property type="component" value="Unassembled WGS sequence"/>
</dbReference>
<proteinExistence type="predicted"/>
<keyword evidence="4" id="KW-1185">Reference proteome</keyword>
<gene>
    <name evidence="3" type="ORF">MCOR_41340</name>
</gene>
<feature type="region of interest" description="Disordered" evidence="1">
    <location>
        <begin position="172"/>
        <end position="200"/>
    </location>
</feature>
<dbReference type="OrthoDB" id="6159079at2759"/>
<feature type="domain" description="Integrase zinc-binding" evidence="2">
    <location>
        <begin position="28"/>
        <end position="84"/>
    </location>
</feature>
<evidence type="ECO:0000313" key="4">
    <source>
        <dbReference type="Proteomes" id="UP000507470"/>
    </source>
</evidence>
<sequence length="284" mass="33053">MARMLYGKFYWSNNDDVNNFKLQLFVIKSHQKTAFKYCHDVPSAGHLGPDKMLSRIQQLFYLLSMKSLITRYCKECDHCAVRKSFKRNSSNLEEFTCTHNTGVHTFSTTIDGELRLIINAVIARKFSITEEYIADIKTSDELLPGKHLTLINPKPLSLLKTPLTSSILLQDDSEEDDKHQENKKVTSQSQEEKRKQEKEKLRFHTKYVNRKEQETSMDHVTDREFHDDNNSLSEPVRKLLRKGGIPLFPAGRKEWDQEEVVKLITIPAVALQKLERKDSREKQV</sequence>
<dbReference type="Gene3D" id="1.10.340.70">
    <property type="match status" value="1"/>
</dbReference>
<reference evidence="3 4" key="1">
    <citation type="submission" date="2020-06" db="EMBL/GenBank/DDBJ databases">
        <authorList>
            <person name="Li R."/>
            <person name="Bekaert M."/>
        </authorList>
    </citation>
    <scope>NUCLEOTIDE SEQUENCE [LARGE SCALE GENOMIC DNA]</scope>
    <source>
        <strain evidence="4">wild</strain>
    </source>
</reference>
<evidence type="ECO:0000259" key="2">
    <source>
        <dbReference type="Pfam" id="PF17921"/>
    </source>
</evidence>